<evidence type="ECO:0000313" key="3">
    <source>
        <dbReference type="Proteomes" id="UP000183920"/>
    </source>
</evidence>
<reference evidence="1" key="2">
    <citation type="submission" date="2015-06" db="EMBL/GenBank/DDBJ databases">
        <authorList>
            <person name="Urmite Genomes Urmite Genomes"/>
        </authorList>
    </citation>
    <scope>NUCLEOTIDE SEQUENCE [LARGE SCALE GENOMIC DNA]</scope>
    <source>
        <strain evidence="1">CSUR P1867</strain>
    </source>
</reference>
<reference evidence="2 4" key="3">
    <citation type="submission" date="2020-12" db="EMBL/GenBank/DDBJ databases">
        <title>Enhanced detection system for hospital associated transmission using whole genome sequencing surveillance.</title>
        <authorList>
            <person name="Harrison L.H."/>
            <person name="Van Tyne D."/>
            <person name="Marsh J.W."/>
            <person name="Griffith M.P."/>
            <person name="Snyder D.J."/>
            <person name="Cooper V.S."/>
            <person name="Mustapha M."/>
        </authorList>
    </citation>
    <scope>NUCLEOTIDE SEQUENCE [LARGE SCALE GENOMIC DNA]</scope>
    <source>
        <strain evidence="2 4">PR00195</strain>
    </source>
</reference>
<proteinExistence type="predicted"/>
<accession>A0A0G4QEY7</accession>
<name>A0A0G4QEY7_9GAMM</name>
<dbReference type="EMBL" id="JAEKCB010000009">
    <property type="protein sequence ID" value="MBJ2119147.1"/>
    <property type="molecule type" value="Genomic_DNA"/>
</dbReference>
<dbReference type="EMBL" id="CVRY01000006">
    <property type="protein sequence ID" value="CRL64151.1"/>
    <property type="molecule type" value="Genomic_DNA"/>
</dbReference>
<evidence type="ECO:0000313" key="2">
    <source>
        <dbReference type="EMBL" id="MBJ2119147.1"/>
    </source>
</evidence>
<sequence>MPLSDNKYVSFSEDHELNYHLKKWGKKQSKANREQLVKLGTELKKKLGVKHLQHTEIDAEIEKNLSSFE</sequence>
<evidence type="ECO:0000313" key="4">
    <source>
        <dbReference type="Proteomes" id="UP000619976"/>
    </source>
</evidence>
<dbReference type="Proteomes" id="UP000183920">
    <property type="component" value="Unassembled WGS sequence"/>
</dbReference>
<dbReference type="AlphaFoldDB" id="A0A0G4QEY7"/>
<gene>
    <name evidence="1" type="ORF">BN1804_02837</name>
    <name evidence="2" type="ORF">JFQ69_15915</name>
</gene>
<organism evidence="1 3">
    <name type="scientific">Proteus penneri</name>
    <dbReference type="NCBI Taxonomy" id="102862"/>
    <lineage>
        <taxon>Bacteria</taxon>
        <taxon>Pseudomonadati</taxon>
        <taxon>Pseudomonadota</taxon>
        <taxon>Gammaproteobacteria</taxon>
        <taxon>Enterobacterales</taxon>
        <taxon>Morganellaceae</taxon>
        <taxon>Proteus</taxon>
    </lineage>
</organism>
<dbReference type="RefSeq" id="WP_072064540.1">
    <property type="nucleotide sequence ID" value="NZ_CAXOKJ010000005.1"/>
</dbReference>
<reference evidence="3" key="1">
    <citation type="submission" date="2015-06" db="EMBL/GenBank/DDBJ databases">
        <authorList>
            <person name="Urmite Genomes"/>
        </authorList>
    </citation>
    <scope>NUCLEOTIDE SEQUENCE [LARGE SCALE GENOMIC DNA]</scope>
    <source>
        <strain evidence="3">CSUR P1867</strain>
    </source>
</reference>
<evidence type="ECO:0000313" key="1">
    <source>
        <dbReference type="EMBL" id="CRL64151.1"/>
    </source>
</evidence>
<dbReference type="Proteomes" id="UP000619976">
    <property type="component" value="Unassembled WGS sequence"/>
</dbReference>
<keyword evidence="4" id="KW-1185">Reference proteome</keyword>
<accession>A0A379EHI0</accession>
<protein>
    <submittedName>
        <fullName evidence="1">Uncharacterized protein</fullName>
    </submittedName>
</protein>
<dbReference type="GeneID" id="76525103"/>